<dbReference type="GO" id="GO:0000287">
    <property type="term" value="F:magnesium ion binding"/>
    <property type="evidence" value="ECO:0007669"/>
    <property type="project" value="InterPro"/>
</dbReference>
<dbReference type="PANTHER" id="PTHR12215:SF10">
    <property type="entry name" value="L-AMINOADIPATE-SEMIALDEHYDE DEHYDROGENASE-PHOSPHOPANTETHEINYL TRANSFERASE"/>
    <property type="match status" value="1"/>
</dbReference>
<evidence type="ECO:0000313" key="6">
    <source>
        <dbReference type="Proteomes" id="UP001139035"/>
    </source>
</evidence>
<dbReference type="Pfam" id="PF22624">
    <property type="entry name" value="AASDHPPT_N"/>
    <property type="match status" value="1"/>
</dbReference>
<comment type="similarity">
    <text evidence="1">Belongs to the P-Pant transferase superfamily. Gsp/Sfp/HetI/AcpT family.</text>
</comment>
<dbReference type="InterPro" id="IPR055066">
    <property type="entry name" value="AASDHPPT_N"/>
</dbReference>
<dbReference type="GO" id="GO:0019878">
    <property type="term" value="P:lysine biosynthetic process via aminoadipic acid"/>
    <property type="evidence" value="ECO:0007669"/>
    <property type="project" value="TreeGrafter"/>
</dbReference>
<dbReference type="PANTHER" id="PTHR12215">
    <property type="entry name" value="PHOSPHOPANTETHEINE TRANSFERASE"/>
    <property type="match status" value="1"/>
</dbReference>
<dbReference type="Pfam" id="PF01648">
    <property type="entry name" value="ACPS"/>
    <property type="match status" value="1"/>
</dbReference>
<dbReference type="Proteomes" id="UP001139035">
    <property type="component" value="Unassembled WGS sequence"/>
</dbReference>
<comment type="caution">
    <text evidence="5">The sequence shown here is derived from an EMBL/GenBank/DDBJ whole genome shotgun (WGS) entry which is preliminary data.</text>
</comment>
<evidence type="ECO:0000256" key="1">
    <source>
        <dbReference type="ARBA" id="ARBA00010990"/>
    </source>
</evidence>
<dbReference type="GO" id="GO:0005829">
    <property type="term" value="C:cytosol"/>
    <property type="evidence" value="ECO:0007669"/>
    <property type="project" value="TreeGrafter"/>
</dbReference>
<dbReference type="Gene3D" id="3.90.470.20">
    <property type="entry name" value="4'-phosphopantetheinyl transferase domain"/>
    <property type="match status" value="2"/>
</dbReference>
<protein>
    <submittedName>
        <fullName evidence="5">4'-phosphopantetheinyl transferase superfamily protein</fullName>
    </submittedName>
</protein>
<dbReference type="InterPro" id="IPR008278">
    <property type="entry name" value="4-PPantetheinyl_Trfase_dom"/>
</dbReference>
<dbReference type="InterPro" id="IPR050559">
    <property type="entry name" value="P-Pant_transferase_sf"/>
</dbReference>
<keyword evidence="2 5" id="KW-0808">Transferase</keyword>
<sequence>MLDPRTIDIHLADPALAGDRRETWLPLLDPAERARYERYRVDGARREYLTGRALVRTTLSRYADVAPAAWRFETNRYGRPAIGADQADLAPGLVFNLSHTRGLVALAVGKDCDLGVDVEWISRENELARLCDRYFAPGEAAYVRAGEGAELTERFFAFWTLKEAYIKARGMGLALPLDGFAYDITGDAPTICFEPSCPDDPARWRFLRRAVGSSHRLALAVASRQDALRLRLRRVVPLEEAAAEEAAPVDDVVLPGESGRRAS</sequence>
<dbReference type="InterPro" id="IPR037143">
    <property type="entry name" value="4-PPantetheinyl_Trfase_dom_sf"/>
</dbReference>
<reference evidence="5" key="1">
    <citation type="submission" date="2022-01" db="EMBL/GenBank/DDBJ databases">
        <title>Jiella avicenniae sp. nov., a novel endophytic bacterium isolated from bark of Avicennia marina.</title>
        <authorList>
            <person name="Tuo L."/>
        </authorList>
    </citation>
    <scope>NUCLEOTIDE SEQUENCE</scope>
    <source>
        <strain evidence="5">CBK1P-4</strain>
    </source>
</reference>
<dbReference type="SUPFAM" id="SSF56214">
    <property type="entry name" value="4'-phosphopantetheinyl transferase"/>
    <property type="match status" value="2"/>
</dbReference>
<dbReference type="EMBL" id="JAJUWU010000001">
    <property type="protein sequence ID" value="MCE7026555.1"/>
    <property type="molecule type" value="Genomic_DNA"/>
</dbReference>
<accession>A0A9X1NXF7</accession>
<evidence type="ECO:0000256" key="2">
    <source>
        <dbReference type="ARBA" id="ARBA00022679"/>
    </source>
</evidence>
<feature type="domain" description="4'-phosphopantetheinyl transferase" evidence="3">
    <location>
        <begin position="114"/>
        <end position="218"/>
    </location>
</feature>
<dbReference type="GO" id="GO:0008897">
    <property type="term" value="F:holo-[acyl-carrier-protein] synthase activity"/>
    <property type="evidence" value="ECO:0007669"/>
    <property type="project" value="InterPro"/>
</dbReference>
<proteinExistence type="inferred from homology"/>
<keyword evidence="6" id="KW-1185">Reference proteome</keyword>
<evidence type="ECO:0000313" key="5">
    <source>
        <dbReference type="EMBL" id="MCE7026555.1"/>
    </source>
</evidence>
<evidence type="ECO:0000259" key="4">
    <source>
        <dbReference type="Pfam" id="PF22624"/>
    </source>
</evidence>
<evidence type="ECO:0000259" key="3">
    <source>
        <dbReference type="Pfam" id="PF01648"/>
    </source>
</evidence>
<gene>
    <name evidence="5" type="ORF">LZD57_01000</name>
</gene>
<name>A0A9X1NXF7_9HYPH</name>
<dbReference type="RefSeq" id="WP_233717249.1">
    <property type="nucleotide sequence ID" value="NZ_JAJUWU010000001.1"/>
</dbReference>
<dbReference type="AlphaFoldDB" id="A0A9X1NXF7"/>
<feature type="domain" description="4'-phosphopantetheinyl transferase N-terminal" evidence="4">
    <location>
        <begin position="25"/>
        <end position="107"/>
    </location>
</feature>
<organism evidence="5 6">
    <name type="scientific">Jiella avicenniae</name>
    <dbReference type="NCBI Taxonomy" id="2907202"/>
    <lineage>
        <taxon>Bacteria</taxon>
        <taxon>Pseudomonadati</taxon>
        <taxon>Pseudomonadota</taxon>
        <taxon>Alphaproteobacteria</taxon>
        <taxon>Hyphomicrobiales</taxon>
        <taxon>Aurantimonadaceae</taxon>
        <taxon>Jiella</taxon>
    </lineage>
</organism>